<reference evidence="11" key="2">
    <citation type="submission" date="2024-08" db="UniProtKB">
        <authorList>
            <consortium name="EnsemblMetazoa"/>
        </authorList>
    </citation>
    <scope>IDENTIFICATION</scope>
</reference>
<keyword evidence="4 8" id="KW-1133">Transmembrane helix</keyword>
<evidence type="ECO:0000313" key="11">
    <source>
        <dbReference type="EnsemblMetazoa" id="XP_019759703.1"/>
    </source>
</evidence>
<evidence type="ECO:0000256" key="7">
    <source>
        <dbReference type="SAM" id="MobiDB-lite"/>
    </source>
</evidence>
<dbReference type="InterPro" id="IPR016201">
    <property type="entry name" value="PSI"/>
</dbReference>
<evidence type="ECO:0000256" key="4">
    <source>
        <dbReference type="ARBA" id="ARBA00022989"/>
    </source>
</evidence>
<name>A0AAR5PF70_DENPD</name>
<evidence type="ECO:0000256" key="9">
    <source>
        <dbReference type="SAM" id="SignalP"/>
    </source>
</evidence>
<sequence length="542" mass="61759">MARVGYSLCGSFCLCVCVLVLVGICQAHKADHDRYRYDTEPMHHRTEHSIFIELLENDELHKQQKRDVESRVASSLPISGNITERVIPLPLAEDVLMEPNWKWRNLGVNGTGQKRNVTTDLSETLRNMFPPKSIPHLTLNDEDEPDKTVNVSPPNLTPEDVGVGDEIDKKEFENSNITTIKTDTHVFYNSAVYLDNSEPFHGNDFWVNMENNSDVKVNDLLSSSHRRAETVQLSFEFPFYGRYIKNVTVATGGFLYTGNYIHSWLAATQYIAPLMANFDNGISNSSLVKYLDNGTAFTVEWENVQLRDKPNKEFTFQTTLYKNGDIVFVYKAVPMSIKNINSEHHPVKVGVSDAYILDRTVFYVRRKTIYEYHRVIFNDEEIKNGTAIYLTALPTCLNYLNCSSCLISVENLNCTWCPGLQQCSTGLDRNRQFWLDKDCENKNVSSVDSCSLIEKSKPSQIEPAKHLEVDYIGTVPKEEPIGASGYMIIIFIIAVVAGCAVWTGYAYKYPHTASGQMLIRYRPSQWRWRRGEARYTAATIHM</sequence>
<dbReference type="GO" id="GO:0016020">
    <property type="term" value="C:membrane"/>
    <property type="evidence" value="ECO:0007669"/>
    <property type="project" value="UniProtKB-SubCell"/>
</dbReference>
<keyword evidence="5 8" id="KW-0472">Membrane</keyword>
<evidence type="ECO:0000256" key="1">
    <source>
        <dbReference type="ARBA" id="ARBA00004479"/>
    </source>
</evidence>
<organism evidence="11 12">
    <name type="scientific">Dendroctonus ponderosae</name>
    <name type="common">Mountain pine beetle</name>
    <dbReference type="NCBI Taxonomy" id="77166"/>
    <lineage>
        <taxon>Eukaryota</taxon>
        <taxon>Metazoa</taxon>
        <taxon>Ecdysozoa</taxon>
        <taxon>Arthropoda</taxon>
        <taxon>Hexapoda</taxon>
        <taxon>Insecta</taxon>
        <taxon>Pterygota</taxon>
        <taxon>Neoptera</taxon>
        <taxon>Endopterygota</taxon>
        <taxon>Coleoptera</taxon>
        <taxon>Polyphaga</taxon>
        <taxon>Cucujiformia</taxon>
        <taxon>Curculionidae</taxon>
        <taxon>Scolytinae</taxon>
        <taxon>Dendroctonus</taxon>
    </lineage>
</organism>
<keyword evidence="2 8" id="KW-0812">Transmembrane</keyword>
<accession>A0AAR5PF70</accession>
<dbReference type="PANTHER" id="PTHR13055">
    <property type="entry name" value="TUMOR ENDOTHELIAL MARKER 7 RELATED"/>
    <property type="match status" value="1"/>
</dbReference>
<dbReference type="SUPFAM" id="SSF103575">
    <property type="entry name" value="Plexin repeat"/>
    <property type="match status" value="1"/>
</dbReference>
<evidence type="ECO:0000313" key="12">
    <source>
        <dbReference type="Proteomes" id="UP000019118"/>
    </source>
</evidence>
<feature type="domain" description="PSI" evidence="10">
    <location>
        <begin position="395"/>
        <end position="440"/>
    </location>
</feature>
<dbReference type="InterPro" id="IPR002165">
    <property type="entry name" value="Plexin_repeat"/>
</dbReference>
<dbReference type="EnsemblMetazoa" id="XM_019904144.1">
    <property type="protein sequence ID" value="XP_019759703.1"/>
    <property type="gene ID" value="LOC109537419"/>
</dbReference>
<evidence type="ECO:0000256" key="8">
    <source>
        <dbReference type="SAM" id="Phobius"/>
    </source>
</evidence>
<evidence type="ECO:0000256" key="3">
    <source>
        <dbReference type="ARBA" id="ARBA00022729"/>
    </source>
</evidence>
<dbReference type="SMART" id="SM00423">
    <property type="entry name" value="PSI"/>
    <property type="match status" value="1"/>
</dbReference>
<proteinExistence type="predicted"/>
<keyword evidence="3 9" id="KW-0732">Signal</keyword>
<comment type="subcellular location">
    <subcellularLocation>
        <location evidence="1">Membrane</location>
        <topology evidence="1">Single-pass type I membrane protein</topology>
    </subcellularLocation>
</comment>
<feature type="region of interest" description="Disordered" evidence="7">
    <location>
        <begin position="128"/>
        <end position="163"/>
    </location>
</feature>
<evidence type="ECO:0000259" key="10">
    <source>
        <dbReference type="SMART" id="SM00423"/>
    </source>
</evidence>
<dbReference type="AlphaFoldDB" id="A0AAR5PF70"/>
<feature type="chain" id="PRO_5043322215" description="PSI domain-containing protein" evidence="9">
    <location>
        <begin position="28"/>
        <end position="542"/>
    </location>
</feature>
<evidence type="ECO:0000256" key="2">
    <source>
        <dbReference type="ARBA" id="ARBA00022692"/>
    </source>
</evidence>
<evidence type="ECO:0000256" key="6">
    <source>
        <dbReference type="ARBA" id="ARBA00023180"/>
    </source>
</evidence>
<dbReference type="Proteomes" id="UP000019118">
    <property type="component" value="Unassembled WGS sequence"/>
</dbReference>
<dbReference type="PANTHER" id="PTHR13055:SF12">
    <property type="entry name" value="LD40707P"/>
    <property type="match status" value="1"/>
</dbReference>
<reference evidence="12" key="1">
    <citation type="journal article" date="2013" name="Genome Biol.">
        <title>Draft genome of the mountain pine beetle, Dendroctonus ponderosae Hopkins, a major forest pest.</title>
        <authorList>
            <person name="Keeling C.I."/>
            <person name="Yuen M.M."/>
            <person name="Liao N.Y."/>
            <person name="Docking T.R."/>
            <person name="Chan S.K."/>
            <person name="Taylor G.A."/>
            <person name="Palmquist D.L."/>
            <person name="Jackman S.D."/>
            <person name="Nguyen A."/>
            <person name="Li M."/>
            <person name="Henderson H."/>
            <person name="Janes J.K."/>
            <person name="Zhao Y."/>
            <person name="Pandoh P."/>
            <person name="Moore R."/>
            <person name="Sperling F.A."/>
            <person name="Huber D.P."/>
            <person name="Birol I."/>
            <person name="Jones S.J."/>
            <person name="Bohlmann J."/>
        </authorList>
    </citation>
    <scope>NUCLEOTIDE SEQUENCE</scope>
</reference>
<dbReference type="Pfam" id="PF01437">
    <property type="entry name" value="PSI"/>
    <property type="match status" value="1"/>
</dbReference>
<protein>
    <recommendedName>
        <fullName evidence="10">PSI domain-containing protein</fullName>
    </recommendedName>
</protein>
<keyword evidence="12" id="KW-1185">Reference proteome</keyword>
<feature type="signal peptide" evidence="9">
    <location>
        <begin position="1"/>
        <end position="27"/>
    </location>
</feature>
<keyword evidence="6" id="KW-0325">Glycoprotein</keyword>
<evidence type="ECO:0000256" key="5">
    <source>
        <dbReference type="ARBA" id="ARBA00023136"/>
    </source>
</evidence>
<feature type="transmembrane region" description="Helical" evidence="8">
    <location>
        <begin position="486"/>
        <end position="507"/>
    </location>
</feature>
<dbReference type="InterPro" id="IPR031152">
    <property type="entry name" value="PLXDC"/>
</dbReference>